<accession>A0A0N5CQD7</accession>
<keyword evidence="3" id="KW-1185">Reference proteome</keyword>
<name>A0A0N5CQD7_THECL</name>
<feature type="compositionally biased region" description="Polar residues" evidence="1">
    <location>
        <begin position="33"/>
        <end position="43"/>
    </location>
</feature>
<evidence type="ECO:0000313" key="2">
    <source>
        <dbReference type="EMBL" id="VDM98391.1"/>
    </source>
</evidence>
<sequence length="101" mass="10963">MIKLFTAISTAREPSEMAVQCSIQGNELVGKNPKNTNNMFGQTESGEESIIEDDDDNDEQDDSISTSDGSSGINTDNSESNKNTDDCKGPIPKQNRKCSNE</sequence>
<feature type="region of interest" description="Disordered" evidence="1">
    <location>
        <begin position="25"/>
        <end position="101"/>
    </location>
</feature>
<dbReference type="WBParaSite" id="TCLT_0000243701-mRNA-1">
    <property type="protein sequence ID" value="TCLT_0000243701-mRNA-1"/>
    <property type="gene ID" value="TCLT_0000243701"/>
</dbReference>
<proteinExistence type="predicted"/>
<feature type="compositionally biased region" description="Acidic residues" evidence="1">
    <location>
        <begin position="45"/>
        <end position="62"/>
    </location>
</feature>
<gene>
    <name evidence="2" type="ORF">TCLT_LOCUS2438</name>
</gene>
<dbReference type="Proteomes" id="UP000276776">
    <property type="component" value="Unassembled WGS sequence"/>
</dbReference>
<organism evidence="4">
    <name type="scientific">Thelazia callipaeda</name>
    <name type="common">Oriental eyeworm</name>
    <name type="synonym">Parasitic nematode</name>
    <dbReference type="NCBI Taxonomy" id="103827"/>
    <lineage>
        <taxon>Eukaryota</taxon>
        <taxon>Metazoa</taxon>
        <taxon>Ecdysozoa</taxon>
        <taxon>Nematoda</taxon>
        <taxon>Chromadorea</taxon>
        <taxon>Rhabditida</taxon>
        <taxon>Spirurina</taxon>
        <taxon>Spiruromorpha</taxon>
        <taxon>Thelazioidea</taxon>
        <taxon>Thelaziidae</taxon>
        <taxon>Thelazia</taxon>
    </lineage>
</organism>
<reference evidence="4" key="1">
    <citation type="submission" date="2017-02" db="UniProtKB">
        <authorList>
            <consortium name="WormBaseParasite"/>
        </authorList>
    </citation>
    <scope>IDENTIFICATION</scope>
</reference>
<dbReference type="AlphaFoldDB" id="A0A0N5CQD7"/>
<reference evidence="2 3" key="2">
    <citation type="submission" date="2018-11" db="EMBL/GenBank/DDBJ databases">
        <authorList>
            <consortium name="Pathogen Informatics"/>
        </authorList>
    </citation>
    <scope>NUCLEOTIDE SEQUENCE [LARGE SCALE GENOMIC DNA]</scope>
</reference>
<evidence type="ECO:0000256" key="1">
    <source>
        <dbReference type="SAM" id="MobiDB-lite"/>
    </source>
</evidence>
<protein>
    <submittedName>
        <fullName evidence="2 4">Uncharacterized protein</fullName>
    </submittedName>
</protein>
<dbReference type="EMBL" id="UYYF01000501">
    <property type="protein sequence ID" value="VDM98391.1"/>
    <property type="molecule type" value="Genomic_DNA"/>
</dbReference>
<feature type="compositionally biased region" description="Low complexity" evidence="1">
    <location>
        <begin position="63"/>
        <end position="76"/>
    </location>
</feature>
<evidence type="ECO:0000313" key="3">
    <source>
        <dbReference type="Proteomes" id="UP000276776"/>
    </source>
</evidence>
<evidence type="ECO:0000313" key="4">
    <source>
        <dbReference type="WBParaSite" id="TCLT_0000243701-mRNA-1"/>
    </source>
</evidence>